<protein>
    <submittedName>
        <fullName evidence="1">Uncharacterized protein</fullName>
    </submittedName>
</protein>
<reference evidence="1 2" key="1">
    <citation type="journal article" date="2022" name="bioRxiv">
        <title>An ancient truncated duplication of the anti-Mullerian hormone receptor type 2 gene is a potential conserved master sex determinant in the Pangasiidae catfish family.</title>
        <authorList>
            <person name="Wen M."/>
            <person name="Pan Q."/>
            <person name="Jouanno E."/>
            <person name="Montfort J."/>
            <person name="Zahm M."/>
            <person name="Cabau C."/>
            <person name="Klopp C."/>
            <person name="Iampietro C."/>
            <person name="Roques C."/>
            <person name="Bouchez O."/>
            <person name="Castinel A."/>
            <person name="Donnadieu C."/>
            <person name="Parrinello H."/>
            <person name="Poncet C."/>
            <person name="Belmonte E."/>
            <person name="Gautier V."/>
            <person name="Avarre J.-C."/>
            <person name="Dugue R."/>
            <person name="Gustiano R."/>
            <person name="Ha T.T.T."/>
            <person name="Campet M."/>
            <person name="Sriphairoj K."/>
            <person name="Ribolli J."/>
            <person name="de Almeida F.L."/>
            <person name="Desvignes T."/>
            <person name="Postlethwait J.H."/>
            <person name="Bucao C.F."/>
            <person name="Robinson-Rechavi M."/>
            <person name="Bobe J."/>
            <person name="Herpin A."/>
            <person name="Guiguen Y."/>
        </authorList>
    </citation>
    <scope>NUCLEOTIDE SEQUENCE [LARGE SCALE GENOMIC DNA]</scope>
    <source>
        <strain evidence="1">YG-Dec2019</strain>
    </source>
</reference>
<evidence type="ECO:0000313" key="2">
    <source>
        <dbReference type="Proteomes" id="UP000829447"/>
    </source>
</evidence>
<gene>
    <name evidence="1" type="ORF">PGIGA_G00007250</name>
</gene>
<keyword evidence="2" id="KW-1185">Reference proteome</keyword>
<evidence type="ECO:0000313" key="1">
    <source>
        <dbReference type="EMBL" id="MCI4374525.1"/>
    </source>
</evidence>
<name>A0ACC5W6P8_PANGG</name>
<accession>A0ACC5W6P8</accession>
<dbReference type="Proteomes" id="UP000829447">
    <property type="component" value="Linkage Group LG1"/>
</dbReference>
<organism evidence="1 2">
    <name type="scientific">Pangasianodon gigas</name>
    <name type="common">Mekong giant catfish</name>
    <name type="synonym">Pangasius gigas</name>
    <dbReference type="NCBI Taxonomy" id="30993"/>
    <lineage>
        <taxon>Eukaryota</taxon>
        <taxon>Metazoa</taxon>
        <taxon>Chordata</taxon>
        <taxon>Craniata</taxon>
        <taxon>Vertebrata</taxon>
        <taxon>Euteleostomi</taxon>
        <taxon>Actinopterygii</taxon>
        <taxon>Neopterygii</taxon>
        <taxon>Teleostei</taxon>
        <taxon>Ostariophysi</taxon>
        <taxon>Siluriformes</taxon>
        <taxon>Pangasiidae</taxon>
        <taxon>Pangasianodon</taxon>
    </lineage>
</organism>
<dbReference type="EMBL" id="CM040454">
    <property type="protein sequence ID" value="MCI4374525.1"/>
    <property type="molecule type" value="Genomic_DNA"/>
</dbReference>
<sequence length="294" mass="34159">MLVNWRIWKLVRVMGNVQAILKSRGDFIQTTTTTNLPSSVIEKEPAVVLSDYPPPEICEPLFRTGEWLRLLSEEGYWVRVYSLQTREENYIPRCHVAKVYHGWLFEGVARQKAEELLQLPGNRVGSFMIRESRRGVYSLSVRHRSIVHYRILRLPNNWYFISPRLTFQCLEDLVNHYSDIADGLCCILTGPCLAVPDPVCISQSAPIVRADSFNWTPVDRTELEYQNTTAVSAQQESYISAGVQDSVSSYLSLAGVEEKKRHSWKRKKWRSVYAFPRQQMYSMVTEEEDHEEEY</sequence>
<proteinExistence type="predicted"/>
<comment type="caution">
    <text evidence="1">The sequence shown here is derived from an EMBL/GenBank/DDBJ whole genome shotgun (WGS) entry which is preliminary data.</text>
</comment>